<dbReference type="SUPFAM" id="SSF56112">
    <property type="entry name" value="Protein kinase-like (PK-like)"/>
    <property type="match status" value="1"/>
</dbReference>
<dbReference type="Pfam" id="PF00069">
    <property type="entry name" value="Pkinase"/>
    <property type="match status" value="1"/>
</dbReference>
<dbReference type="FunFam" id="1.10.510.10:FF:000590">
    <property type="entry name" value="PR5-like receptor kinase"/>
    <property type="match status" value="1"/>
</dbReference>
<name>A0AAV8FXL1_9POAL</name>
<feature type="signal peptide" evidence="14">
    <location>
        <begin position="1"/>
        <end position="20"/>
    </location>
</feature>
<reference evidence="16" key="1">
    <citation type="submission" date="2022-08" db="EMBL/GenBank/DDBJ databases">
        <authorList>
            <person name="Marques A."/>
        </authorList>
    </citation>
    <scope>NUCLEOTIDE SEQUENCE</scope>
    <source>
        <strain evidence="16">RhyPub2mFocal</strain>
        <tissue evidence="16">Leaves</tissue>
    </source>
</reference>
<keyword evidence="5 14" id="KW-0732">Signal</keyword>
<evidence type="ECO:0000256" key="6">
    <source>
        <dbReference type="ARBA" id="ARBA00022741"/>
    </source>
</evidence>
<evidence type="ECO:0000256" key="2">
    <source>
        <dbReference type="ARBA" id="ARBA00022527"/>
    </source>
</evidence>
<dbReference type="PROSITE" id="PS00107">
    <property type="entry name" value="PROTEIN_KINASE_ATP"/>
    <property type="match status" value="1"/>
</dbReference>
<sequence>MRLFCSLLIFFLLFSNAAESISSSCREMENITYPRHIPGSCGGKFFQLYCEGNRPFLYLQSTKFLVTDISFQDQTFRLVDPLLAAGDCRLPNLTLYTKEISPYFFNLNLADSYGKNLADSYAYGNGAFLTFVNCTRKLINDSTLEMNSHIEIPCMSGPRSRVYAIISSQASYYPTLFDLPDSCSYLGSAYTDERIDVGVDIMHILRKGFVVNWNSYGNQSLYWSGDIPYSRGAEWRHWTDIDYDVPRGQTCSVLQYCWTISKWDLNYTITSKHAFRGKILSLLSFEVNFLQCLYEPSDGIHTSSYVSFGFMLIFVALLDILLLLLGVRLVFAPCVMFSFLLLKLHRVSQSVNSIEKWLRKNELLSVRRYDFIEISIMTNYFREKLGQGGFGSVYKGKLFHGHEVAIKTLSNSVGDGDDFISEVATIGKIHHANIVRLIGFCSEGSKRALVYAYMPNGSLDKYIFSSSNNALSMDKRKEIALGIARGIDYLHRGCEMQILHFDIKPHNILLDHNLTPKISDFGLARLYPKDYTLVALTAARGTIGYIAPELISRTFGVISHKADVYSFGMLLMEMTSGRRNVDNHAENSSQVYYPSLIYDQLNLAEQTRYLNIASRQFGEIEGVLYKVALWCIQMRASSRPSMSRVIEMLQSDADSIEMPPRPMTCSPGDVSVMPSQIESCSIELSEISEETSMLSMKG</sequence>
<dbReference type="GO" id="GO:0004674">
    <property type="term" value="F:protein serine/threonine kinase activity"/>
    <property type="evidence" value="ECO:0007669"/>
    <property type="project" value="UniProtKB-KW"/>
</dbReference>
<dbReference type="Pfam" id="PF13947">
    <property type="entry name" value="GUB_WAK_bind"/>
    <property type="match status" value="1"/>
</dbReference>
<comment type="caution">
    <text evidence="16">The sequence shown here is derived from an EMBL/GenBank/DDBJ whole genome shotgun (WGS) entry which is preliminary data.</text>
</comment>
<dbReference type="Proteomes" id="UP001140206">
    <property type="component" value="Chromosome 2"/>
</dbReference>
<dbReference type="InterPro" id="IPR011009">
    <property type="entry name" value="Kinase-like_dom_sf"/>
</dbReference>
<evidence type="ECO:0000256" key="9">
    <source>
        <dbReference type="ARBA" id="ARBA00022989"/>
    </source>
</evidence>
<evidence type="ECO:0000259" key="15">
    <source>
        <dbReference type="PROSITE" id="PS50011"/>
    </source>
</evidence>
<keyword evidence="11" id="KW-0325">Glycoprotein</keyword>
<feature type="chain" id="PRO_5043406657" evidence="14">
    <location>
        <begin position="21"/>
        <end position="698"/>
    </location>
</feature>
<keyword evidence="7 16" id="KW-0418">Kinase</keyword>
<dbReference type="Gene3D" id="3.30.200.20">
    <property type="entry name" value="Phosphorylase Kinase, domain 1"/>
    <property type="match status" value="1"/>
</dbReference>
<evidence type="ECO:0000256" key="7">
    <source>
        <dbReference type="ARBA" id="ARBA00022777"/>
    </source>
</evidence>
<organism evidence="16 17">
    <name type="scientific">Rhynchospora pubera</name>
    <dbReference type="NCBI Taxonomy" id="906938"/>
    <lineage>
        <taxon>Eukaryota</taxon>
        <taxon>Viridiplantae</taxon>
        <taxon>Streptophyta</taxon>
        <taxon>Embryophyta</taxon>
        <taxon>Tracheophyta</taxon>
        <taxon>Spermatophyta</taxon>
        <taxon>Magnoliopsida</taxon>
        <taxon>Liliopsida</taxon>
        <taxon>Poales</taxon>
        <taxon>Cyperaceae</taxon>
        <taxon>Cyperoideae</taxon>
        <taxon>Rhynchosporeae</taxon>
        <taxon>Rhynchospora</taxon>
    </lineage>
</organism>
<evidence type="ECO:0000256" key="5">
    <source>
        <dbReference type="ARBA" id="ARBA00022729"/>
    </source>
</evidence>
<keyword evidence="10 13" id="KW-0472">Membrane</keyword>
<evidence type="ECO:0000256" key="8">
    <source>
        <dbReference type="ARBA" id="ARBA00022840"/>
    </source>
</evidence>
<gene>
    <name evidence="16" type="ORF">LUZ62_048885</name>
</gene>
<feature type="transmembrane region" description="Helical" evidence="13">
    <location>
        <begin position="309"/>
        <end position="342"/>
    </location>
</feature>
<protein>
    <submittedName>
        <fullName evidence="16">Protein kinase family protein</fullName>
    </submittedName>
</protein>
<dbReference type="Gene3D" id="1.10.510.10">
    <property type="entry name" value="Transferase(Phosphotransferase) domain 1"/>
    <property type="match status" value="1"/>
</dbReference>
<evidence type="ECO:0000256" key="3">
    <source>
        <dbReference type="ARBA" id="ARBA00022679"/>
    </source>
</evidence>
<proteinExistence type="predicted"/>
<keyword evidence="3" id="KW-0808">Transferase</keyword>
<dbReference type="SMART" id="SM00220">
    <property type="entry name" value="S_TKc"/>
    <property type="match status" value="1"/>
</dbReference>
<dbReference type="PROSITE" id="PS00108">
    <property type="entry name" value="PROTEIN_KINASE_ST"/>
    <property type="match status" value="1"/>
</dbReference>
<dbReference type="PROSITE" id="PS50011">
    <property type="entry name" value="PROTEIN_KINASE_DOM"/>
    <property type="match status" value="1"/>
</dbReference>
<dbReference type="GO" id="GO:0016020">
    <property type="term" value="C:membrane"/>
    <property type="evidence" value="ECO:0007669"/>
    <property type="project" value="UniProtKB-SubCell"/>
</dbReference>
<dbReference type="PANTHER" id="PTHR27009">
    <property type="entry name" value="RUST RESISTANCE KINASE LR10-RELATED"/>
    <property type="match status" value="1"/>
</dbReference>
<comment type="subcellular location">
    <subcellularLocation>
        <location evidence="1">Membrane</location>
        <topology evidence="1">Single-pass type I membrane protein</topology>
    </subcellularLocation>
</comment>
<accession>A0AAV8FXL1</accession>
<evidence type="ECO:0000256" key="4">
    <source>
        <dbReference type="ARBA" id="ARBA00022692"/>
    </source>
</evidence>
<feature type="domain" description="Protein kinase" evidence="15">
    <location>
        <begin position="379"/>
        <end position="656"/>
    </location>
</feature>
<evidence type="ECO:0000313" key="17">
    <source>
        <dbReference type="Proteomes" id="UP001140206"/>
    </source>
</evidence>
<evidence type="ECO:0000256" key="14">
    <source>
        <dbReference type="SAM" id="SignalP"/>
    </source>
</evidence>
<dbReference type="EMBL" id="JAMFTS010000002">
    <property type="protein sequence ID" value="KAJ4797639.1"/>
    <property type="molecule type" value="Genomic_DNA"/>
</dbReference>
<dbReference type="InterPro" id="IPR025287">
    <property type="entry name" value="WAK_GUB"/>
</dbReference>
<keyword evidence="17" id="KW-1185">Reference proteome</keyword>
<evidence type="ECO:0000256" key="13">
    <source>
        <dbReference type="SAM" id="Phobius"/>
    </source>
</evidence>
<dbReference type="GO" id="GO:0005524">
    <property type="term" value="F:ATP binding"/>
    <property type="evidence" value="ECO:0007669"/>
    <property type="project" value="UniProtKB-UniRule"/>
</dbReference>
<evidence type="ECO:0000313" key="16">
    <source>
        <dbReference type="EMBL" id="KAJ4797639.1"/>
    </source>
</evidence>
<evidence type="ECO:0000256" key="12">
    <source>
        <dbReference type="PROSITE-ProRule" id="PRU10141"/>
    </source>
</evidence>
<evidence type="ECO:0000256" key="1">
    <source>
        <dbReference type="ARBA" id="ARBA00004479"/>
    </source>
</evidence>
<feature type="binding site" evidence="12">
    <location>
        <position position="407"/>
    </location>
    <ligand>
        <name>ATP</name>
        <dbReference type="ChEBI" id="CHEBI:30616"/>
    </ligand>
</feature>
<dbReference type="InterPro" id="IPR008271">
    <property type="entry name" value="Ser/Thr_kinase_AS"/>
</dbReference>
<keyword evidence="9 13" id="KW-1133">Transmembrane helix</keyword>
<keyword evidence="2" id="KW-0723">Serine/threonine-protein kinase</keyword>
<keyword evidence="6 12" id="KW-0547">Nucleotide-binding</keyword>
<dbReference type="FunFam" id="3.30.200.20:FF:000178">
    <property type="entry name" value="serine/threonine-protein kinase PBS1-like"/>
    <property type="match status" value="1"/>
</dbReference>
<evidence type="ECO:0000256" key="10">
    <source>
        <dbReference type="ARBA" id="ARBA00023136"/>
    </source>
</evidence>
<dbReference type="InterPro" id="IPR045874">
    <property type="entry name" value="LRK10/LRL21-25-like"/>
</dbReference>
<dbReference type="GO" id="GO:0030247">
    <property type="term" value="F:polysaccharide binding"/>
    <property type="evidence" value="ECO:0007669"/>
    <property type="project" value="InterPro"/>
</dbReference>
<dbReference type="InterPro" id="IPR017441">
    <property type="entry name" value="Protein_kinase_ATP_BS"/>
</dbReference>
<keyword evidence="8 12" id="KW-0067">ATP-binding</keyword>
<keyword evidence="4 13" id="KW-0812">Transmembrane</keyword>
<dbReference type="InterPro" id="IPR000719">
    <property type="entry name" value="Prot_kinase_dom"/>
</dbReference>
<evidence type="ECO:0000256" key="11">
    <source>
        <dbReference type="ARBA" id="ARBA00023180"/>
    </source>
</evidence>
<dbReference type="AlphaFoldDB" id="A0AAV8FXL1"/>